<organism evidence="3">
    <name type="scientific">Frankia torreyi</name>
    <dbReference type="NCBI Taxonomy" id="1856"/>
    <lineage>
        <taxon>Bacteria</taxon>
        <taxon>Bacillati</taxon>
        <taxon>Actinomycetota</taxon>
        <taxon>Actinomycetes</taxon>
        <taxon>Frankiales</taxon>
        <taxon>Frankiaceae</taxon>
        <taxon>Frankia</taxon>
    </lineage>
</organism>
<proteinExistence type="predicted"/>
<feature type="transmembrane region" description="Helical" evidence="2">
    <location>
        <begin position="58"/>
        <end position="80"/>
    </location>
</feature>
<protein>
    <submittedName>
        <fullName evidence="3">Uncharacterized protein</fullName>
    </submittedName>
</protein>
<evidence type="ECO:0000256" key="1">
    <source>
        <dbReference type="SAM" id="MobiDB-lite"/>
    </source>
</evidence>
<feature type="compositionally biased region" description="Gly residues" evidence="1">
    <location>
        <begin position="150"/>
        <end position="178"/>
    </location>
</feature>
<accession>Q9AF05</accession>
<evidence type="ECO:0000313" key="3">
    <source>
        <dbReference type="EMBL" id="AAK20149.1"/>
    </source>
</evidence>
<keyword evidence="2" id="KW-0812">Transmembrane</keyword>
<keyword evidence="3" id="KW-0614">Plasmid</keyword>
<feature type="region of interest" description="Disordered" evidence="1">
    <location>
        <begin position="1"/>
        <end position="37"/>
    </location>
</feature>
<dbReference type="AlphaFoldDB" id="Q9AF05"/>
<geneLocation type="plasmid" evidence="3">
    <name>pFQ12</name>
</geneLocation>
<keyword evidence="2" id="KW-1133">Transmembrane helix</keyword>
<reference evidence="3" key="1">
    <citation type="journal article" date="2001" name="Can. J. Microbiol.">
        <title>Analysis of pFQ12, a 22.4-kb Frankia plasmid.</title>
        <authorList>
            <person name="John T.R."/>
            <person name="Rice J.M."/>
            <person name="Johnson J.D."/>
        </authorList>
    </citation>
    <scope>NUCLEOTIDE SEQUENCE</scope>
    <source>
        <strain evidence="3">CpI1</strain>
        <plasmid evidence="3">pFQ12</plasmid>
    </source>
</reference>
<feature type="region of interest" description="Disordered" evidence="1">
    <location>
        <begin position="89"/>
        <end position="194"/>
    </location>
</feature>
<evidence type="ECO:0000256" key="2">
    <source>
        <dbReference type="SAM" id="Phobius"/>
    </source>
</evidence>
<name>Q9AF05_9ACTN</name>
<feature type="compositionally biased region" description="Polar residues" evidence="1">
    <location>
        <begin position="1"/>
        <end position="12"/>
    </location>
</feature>
<keyword evidence="2" id="KW-0472">Membrane</keyword>
<sequence>MSGSAAETQAPEQISGGWTPVVEETPAPPAPPVRRRGVPAGPVIIAAGEAGVMAGSSLYAAAGVPGLIAAGAVAGTAAAARTVRVAQRRAASRASTSGGGAGRGRSGSGPVPAALRRLAGAGRRRGAGGGPGTGKGAGTGTGTGRRRRGAGTGRRPGSGRAGGAAGRTAGGRRAGGGPLTRAARGTGGQAARAARRSGAAAVRAARLRGAGMVRAARIGRSAAGRLAAAVRQARSPWAAARAARRGRYRMVAGQRRRRGGGLGRLVRTGLGLLAALAAVGWWLGHRGWRLTRAGWRRLRGPRPGPDGRPGTDLIGPLAQLRTPPIGGPAAPVPPPAGGGAMDPQAILAGARAALAGVAFATFGRLPEMPEMPPIPGGPVASLMPGHDRGDAAMAARDRDGRSLAGGSGGVFLLPEQAETMMQTAAAYAPPSGPQIGRDMAQVPQAVEHIAAAIAGLSRLAADELPVHETIRELLDSAAAQIVAAAGTLANLGPLFELVHQTDLHRLRQPRPGEGLWDSHHAGDA</sequence>
<dbReference type="EMBL" id="AY027524">
    <property type="protein sequence ID" value="AAK20149.1"/>
    <property type="molecule type" value="Genomic_DNA"/>
</dbReference>
<feature type="compositionally biased region" description="Gly residues" evidence="1">
    <location>
        <begin position="127"/>
        <end position="143"/>
    </location>
</feature>
<feature type="compositionally biased region" description="Gly residues" evidence="1">
    <location>
        <begin position="97"/>
        <end position="107"/>
    </location>
</feature>
<feature type="transmembrane region" description="Helical" evidence="2">
    <location>
        <begin position="265"/>
        <end position="283"/>
    </location>
</feature>
<feature type="compositionally biased region" description="Low complexity" evidence="1">
    <location>
        <begin position="179"/>
        <end position="194"/>
    </location>
</feature>